<reference evidence="1 2" key="1">
    <citation type="submission" date="2021-03" db="EMBL/GenBank/DDBJ databases">
        <title>Five novel Rahnella species.</title>
        <authorList>
            <person name="Brady C."/>
            <person name="Asselin J."/>
            <person name="Beer S."/>
            <person name="Bruberg M.B."/>
            <person name="Crampton B."/>
            <person name="Venter S."/>
            <person name="Arnold D."/>
            <person name="Denman S."/>
        </authorList>
    </citation>
    <scope>NUCLEOTIDE SEQUENCE [LARGE SCALE GENOMIC DNA]</scope>
    <source>
        <strain evidence="1 2">FRB 231</strain>
    </source>
</reference>
<organism evidence="1 2">
    <name type="scientific">Rahnella ecdela</name>
    <dbReference type="NCBI Taxonomy" id="2816250"/>
    <lineage>
        <taxon>Bacteria</taxon>
        <taxon>Pseudomonadati</taxon>
        <taxon>Pseudomonadota</taxon>
        <taxon>Gammaproteobacteria</taxon>
        <taxon>Enterobacterales</taxon>
        <taxon>Yersiniaceae</taxon>
        <taxon>Rahnella</taxon>
    </lineage>
</organism>
<dbReference type="RefSeq" id="WP_217147942.1">
    <property type="nucleotide sequence ID" value="NZ_JAFMOY010000105.1"/>
</dbReference>
<comment type="caution">
    <text evidence="1">The sequence shown here is derived from an EMBL/GenBank/DDBJ whole genome shotgun (WGS) entry which is preliminary data.</text>
</comment>
<dbReference type="EMBL" id="JAFMOY010000105">
    <property type="protein sequence ID" value="MBU9843964.1"/>
    <property type="molecule type" value="Genomic_DNA"/>
</dbReference>
<keyword evidence="2" id="KW-1185">Reference proteome</keyword>
<dbReference type="Proteomes" id="UP000739284">
    <property type="component" value="Unassembled WGS sequence"/>
</dbReference>
<sequence>MLNCDPGSVAHFGASNLPDSRSFPYKKARIGPARKNVSIYPELFNADVIDRVAVVSEGDIQFATQPLFHAGIRDHAILSYFLTGKNEIFVHAIDKYQYFYNMHFKCMFMWECMI</sequence>
<evidence type="ECO:0000313" key="2">
    <source>
        <dbReference type="Proteomes" id="UP000739284"/>
    </source>
</evidence>
<proteinExistence type="predicted"/>
<accession>A0ABS6LBS6</accession>
<protein>
    <submittedName>
        <fullName evidence="1">Uncharacterized protein</fullName>
    </submittedName>
</protein>
<evidence type="ECO:0000313" key="1">
    <source>
        <dbReference type="EMBL" id="MBU9843964.1"/>
    </source>
</evidence>
<gene>
    <name evidence="1" type="ORF">J1784_02900</name>
</gene>
<name>A0ABS6LBS6_9GAMM</name>